<dbReference type="EMBL" id="POUA01000008">
    <property type="protein sequence ID" value="PZG56070.1"/>
    <property type="molecule type" value="Genomic_DNA"/>
</dbReference>
<dbReference type="InterPro" id="IPR023983">
    <property type="entry name" value="DNA_S_mod_dnd_assoc_4"/>
</dbReference>
<reference evidence="2 3" key="1">
    <citation type="submission" date="2018-01" db="EMBL/GenBank/DDBJ databases">
        <title>Draft genome sequence of Sphaerisporangium sp. 7K107.</title>
        <authorList>
            <person name="Sahin N."/>
            <person name="Saygin H."/>
            <person name="Ay H."/>
        </authorList>
    </citation>
    <scope>NUCLEOTIDE SEQUENCE [LARGE SCALE GENOMIC DNA]</scope>
    <source>
        <strain evidence="2 3">7K107</strain>
    </source>
</reference>
<name>A0A2W2HZF5_9ACTN</name>
<dbReference type="RefSeq" id="WP_111165320.1">
    <property type="nucleotide sequence ID" value="NZ_POUA01000008.1"/>
</dbReference>
<organism evidence="2 3">
    <name type="scientific">Spongiactinospora gelatinilytica</name>
    <dbReference type="NCBI Taxonomy" id="2666298"/>
    <lineage>
        <taxon>Bacteria</taxon>
        <taxon>Bacillati</taxon>
        <taxon>Actinomycetota</taxon>
        <taxon>Actinomycetes</taxon>
        <taxon>Streptosporangiales</taxon>
        <taxon>Streptosporangiaceae</taxon>
        <taxon>Spongiactinospora</taxon>
    </lineage>
</organism>
<comment type="caution">
    <text evidence="2">The sequence shown here is derived from an EMBL/GenBank/DDBJ whole genome shotgun (WGS) entry which is preliminary data.</text>
</comment>
<evidence type="ECO:0000313" key="3">
    <source>
        <dbReference type="Proteomes" id="UP000248544"/>
    </source>
</evidence>
<dbReference type="AlphaFoldDB" id="A0A2W2HZF5"/>
<evidence type="ECO:0000313" key="2">
    <source>
        <dbReference type="EMBL" id="PZG56070.1"/>
    </source>
</evidence>
<protein>
    <submittedName>
        <fullName evidence="2">DNA phosphorothioation-associated protein 4</fullName>
    </submittedName>
</protein>
<accession>A0A2W2HZF5</accession>
<dbReference type="Proteomes" id="UP000248544">
    <property type="component" value="Unassembled WGS sequence"/>
</dbReference>
<feature type="region of interest" description="Disordered" evidence="1">
    <location>
        <begin position="139"/>
        <end position="158"/>
    </location>
</feature>
<proteinExistence type="predicted"/>
<keyword evidence="3" id="KW-1185">Reference proteome</keyword>
<gene>
    <name evidence="2" type="ORF">C1I98_01990</name>
</gene>
<evidence type="ECO:0000256" key="1">
    <source>
        <dbReference type="SAM" id="MobiDB-lite"/>
    </source>
</evidence>
<dbReference type="NCBIfam" id="TIGR04062">
    <property type="entry name" value="dnd_assoc_4"/>
    <property type="match status" value="1"/>
</dbReference>
<sequence length="158" mass="17589">MMTSPSEQRVRRPKGHESLIQQLSKDGDGPFTSMAATLLFAASVGYAHERREEFSETGEPIRYEVLRRSPTAEAFIDSLGVLEHPGDASILSEERLGERVTIFEEYANGGLNYIQGEINASKSRVMDVLLEMVRRAGRDQRSGGLPPELGQFFSPPEF</sequence>
<feature type="region of interest" description="Disordered" evidence="1">
    <location>
        <begin position="1"/>
        <end position="27"/>
    </location>
</feature>